<feature type="region of interest" description="Disordered" evidence="1">
    <location>
        <begin position="38"/>
        <end position="72"/>
    </location>
</feature>
<gene>
    <name evidence="2" type="ORF">HNR12_002965</name>
</gene>
<protein>
    <submittedName>
        <fullName evidence="2">Uncharacterized protein</fullName>
    </submittedName>
</protein>
<evidence type="ECO:0000313" key="3">
    <source>
        <dbReference type="Proteomes" id="UP000575985"/>
    </source>
</evidence>
<keyword evidence="3" id="KW-1185">Reference proteome</keyword>
<dbReference type="AlphaFoldDB" id="A0A853BMI4"/>
<proteinExistence type="predicted"/>
<organism evidence="2 3">
    <name type="scientific">Streptomonospora nanhaiensis</name>
    <dbReference type="NCBI Taxonomy" id="1323731"/>
    <lineage>
        <taxon>Bacteria</taxon>
        <taxon>Bacillati</taxon>
        <taxon>Actinomycetota</taxon>
        <taxon>Actinomycetes</taxon>
        <taxon>Streptosporangiales</taxon>
        <taxon>Nocardiopsidaceae</taxon>
        <taxon>Streptomonospora</taxon>
    </lineage>
</organism>
<dbReference type="Proteomes" id="UP000575985">
    <property type="component" value="Unassembled WGS sequence"/>
</dbReference>
<dbReference type="RefSeq" id="WP_254904200.1">
    <property type="nucleotide sequence ID" value="NZ_JAHRXH010000022.1"/>
</dbReference>
<comment type="caution">
    <text evidence="2">The sequence shown here is derived from an EMBL/GenBank/DDBJ whole genome shotgun (WGS) entry which is preliminary data.</text>
</comment>
<reference evidence="2 3" key="1">
    <citation type="submission" date="2020-07" db="EMBL/GenBank/DDBJ databases">
        <title>Sequencing the genomes of 1000 actinobacteria strains.</title>
        <authorList>
            <person name="Klenk H.-P."/>
        </authorList>
    </citation>
    <scope>NUCLEOTIDE SEQUENCE [LARGE SCALE GENOMIC DNA]</scope>
    <source>
        <strain evidence="2 3">DSM 45927</strain>
    </source>
</reference>
<dbReference type="EMBL" id="JACCFO010000001">
    <property type="protein sequence ID" value="NYI96688.1"/>
    <property type="molecule type" value="Genomic_DNA"/>
</dbReference>
<name>A0A853BMI4_9ACTN</name>
<evidence type="ECO:0000313" key="2">
    <source>
        <dbReference type="EMBL" id="NYI96688.1"/>
    </source>
</evidence>
<sequence length="163" mass="16769">MALLRSRTTILVLGALLILGMIATGAVGLVNALGTPGPAAGQNPPAQPDSPMPAPALDELGEAPRGASYTDFGEQCPDVECVRIVGVATAEGDDTDEAVEKVFGHLLDEGWARILPNQEADPEDVPLAESYLTNGEVMVTAAPVNAPDTTAGLMLMHAQEPAS</sequence>
<feature type="compositionally biased region" description="Pro residues" evidence="1">
    <location>
        <begin position="45"/>
        <end position="54"/>
    </location>
</feature>
<accession>A0A853BMI4</accession>
<evidence type="ECO:0000256" key="1">
    <source>
        <dbReference type="SAM" id="MobiDB-lite"/>
    </source>
</evidence>